<evidence type="ECO:0000256" key="4">
    <source>
        <dbReference type="ARBA" id="ARBA00022679"/>
    </source>
</evidence>
<dbReference type="EMBL" id="CADCXU010011905">
    <property type="protein sequence ID" value="CAB0002043.1"/>
    <property type="molecule type" value="Genomic_DNA"/>
</dbReference>
<keyword evidence="5" id="KW-0812">Transmembrane</keyword>
<evidence type="ECO:0000256" key="8">
    <source>
        <dbReference type="ARBA" id="ARBA00022786"/>
    </source>
</evidence>
<keyword evidence="4" id="KW-0808">Transferase</keyword>
<keyword evidence="14" id="KW-1185">Reference proteome</keyword>
<dbReference type="GO" id="GO:0008270">
    <property type="term" value="F:zinc ion binding"/>
    <property type="evidence" value="ECO:0007669"/>
    <property type="project" value="UniProtKB-KW"/>
</dbReference>
<evidence type="ECO:0000256" key="10">
    <source>
        <dbReference type="ARBA" id="ARBA00022989"/>
    </source>
</evidence>
<comment type="subcellular location">
    <subcellularLocation>
        <location evidence="2">Membrane</location>
        <topology evidence="2">Multi-pass membrane protein</topology>
    </subcellularLocation>
</comment>
<protein>
    <recommendedName>
        <fullName evidence="3">RING-type E3 ubiquitin transferase</fullName>
        <ecNumber evidence="3">2.3.2.27</ecNumber>
    </recommendedName>
</protein>
<accession>A0A6H5GG59</accession>
<dbReference type="AlphaFoldDB" id="A0A6H5GG59"/>
<evidence type="ECO:0000256" key="2">
    <source>
        <dbReference type="ARBA" id="ARBA00004141"/>
    </source>
</evidence>
<keyword evidence="6" id="KW-0479">Metal-binding</keyword>
<keyword evidence="8" id="KW-0833">Ubl conjugation pathway</keyword>
<comment type="catalytic activity">
    <reaction evidence="1">
        <text>S-ubiquitinyl-[E2 ubiquitin-conjugating enzyme]-L-cysteine + [acceptor protein]-L-lysine = [E2 ubiquitin-conjugating enzyme]-L-cysteine + N(6)-ubiquitinyl-[acceptor protein]-L-lysine.</text>
        <dbReference type="EC" id="2.3.2.27"/>
    </reaction>
</comment>
<name>A0A6H5GG59_9HEMI</name>
<dbReference type="GO" id="GO:0061630">
    <property type="term" value="F:ubiquitin protein ligase activity"/>
    <property type="evidence" value="ECO:0007669"/>
    <property type="project" value="UniProtKB-EC"/>
</dbReference>
<dbReference type="Pfam" id="PF12483">
    <property type="entry name" value="GIDE"/>
    <property type="match status" value="1"/>
</dbReference>
<feature type="domain" description="E3 Ubiquitin ligase MUL1-like" evidence="12">
    <location>
        <begin position="92"/>
        <end position="179"/>
    </location>
</feature>
<dbReference type="InterPro" id="IPR022170">
    <property type="entry name" value="MUL1-like"/>
</dbReference>
<dbReference type="OrthoDB" id="66726at2759"/>
<evidence type="ECO:0000256" key="9">
    <source>
        <dbReference type="ARBA" id="ARBA00022833"/>
    </source>
</evidence>
<gene>
    <name evidence="13" type="ORF">NTEN_LOCUS7830</name>
</gene>
<keyword evidence="10" id="KW-1133">Transmembrane helix</keyword>
<dbReference type="EC" id="2.3.2.27" evidence="3"/>
<proteinExistence type="predicted"/>
<sequence>MSTHWGEYVALGVDAVVFGVCSSLYWKYSFWSRLVEKAYRLGINPNYEELSPEDRLYVAYQGEIKALGKPISSSNGLDVTGVIQRFTLKEHAITRNSSGFWTDQKNTIKEAYNVVPFAMHRGKIVVQIMDPLSAEILDLDTVYNKFEPSKMGFLDSFIGFFHGIRQRGIETTEEMLKEGSVTPRRFSKSSTSCREAHVLPGSPPHPVTQPTSCREALHVLSQSSPCPVIKLTSSLQVLLESLHVLSGSSPCPVMKLTSCLEALHNLS</sequence>
<evidence type="ECO:0000256" key="7">
    <source>
        <dbReference type="ARBA" id="ARBA00022771"/>
    </source>
</evidence>
<dbReference type="PANTHER" id="PTHR12183">
    <property type="entry name" value="MITOCHONDRIAL UBIQUITIN LIGASE ACTIVATOR OF NFKB 1"/>
    <property type="match status" value="1"/>
</dbReference>
<reference evidence="13 14" key="1">
    <citation type="submission" date="2020-02" db="EMBL/GenBank/DDBJ databases">
        <authorList>
            <person name="Ferguson B K."/>
        </authorList>
    </citation>
    <scope>NUCLEOTIDE SEQUENCE [LARGE SCALE GENOMIC DNA]</scope>
</reference>
<keyword evidence="11" id="KW-0472">Membrane</keyword>
<evidence type="ECO:0000256" key="3">
    <source>
        <dbReference type="ARBA" id="ARBA00012483"/>
    </source>
</evidence>
<evidence type="ECO:0000256" key="5">
    <source>
        <dbReference type="ARBA" id="ARBA00022692"/>
    </source>
</evidence>
<evidence type="ECO:0000256" key="1">
    <source>
        <dbReference type="ARBA" id="ARBA00000900"/>
    </source>
</evidence>
<dbReference type="GO" id="GO:0016567">
    <property type="term" value="P:protein ubiquitination"/>
    <property type="evidence" value="ECO:0007669"/>
    <property type="project" value="InterPro"/>
</dbReference>
<evidence type="ECO:0000259" key="12">
    <source>
        <dbReference type="Pfam" id="PF12483"/>
    </source>
</evidence>
<evidence type="ECO:0000313" key="13">
    <source>
        <dbReference type="EMBL" id="CAB0002043.1"/>
    </source>
</evidence>
<dbReference type="InterPro" id="IPR051652">
    <property type="entry name" value="MDM2_MDM4_MUL1"/>
</dbReference>
<dbReference type="Proteomes" id="UP000479000">
    <property type="component" value="Unassembled WGS sequence"/>
</dbReference>
<keyword evidence="7" id="KW-0863">Zinc-finger</keyword>
<evidence type="ECO:0000313" key="14">
    <source>
        <dbReference type="Proteomes" id="UP000479000"/>
    </source>
</evidence>
<dbReference type="GO" id="GO:0016020">
    <property type="term" value="C:membrane"/>
    <property type="evidence" value="ECO:0007669"/>
    <property type="project" value="UniProtKB-SubCell"/>
</dbReference>
<keyword evidence="9" id="KW-0862">Zinc</keyword>
<organism evidence="13 14">
    <name type="scientific">Nesidiocoris tenuis</name>
    <dbReference type="NCBI Taxonomy" id="355587"/>
    <lineage>
        <taxon>Eukaryota</taxon>
        <taxon>Metazoa</taxon>
        <taxon>Ecdysozoa</taxon>
        <taxon>Arthropoda</taxon>
        <taxon>Hexapoda</taxon>
        <taxon>Insecta</taxon>
        <taxon>Pterygota</taxon>
        <taxon>Neoptera</taxon>
        <taxon>Paraneoptera</taxon>
        <taxon>Hemiptera</taxon>
        <taxon>Heteroptera</taxon>
        <taxon>Panheteroptera</taxon>
        <taxon>Cimicomorpha</taxon>
        <taxon>Miridae</taxon>
        <taxon>Dicyphina</taxon>
        <taxon>Nesidiocoris</taxon>
    </lineage>
</organism>
<evidence type="ECO:0000256" key="6">
    <source>
        <dbReference type="ARBA" id="ARBA00022723"/>
    </source>
</evidence>
<evidence type="ECO:0000256" key="11">
    <source>
        <dbReference type="ARBA" id="ARBA00023136"/>
    </source>
</evidence>
<dbReference type="PANTHER" id="PTHR12183:SF32">
    <property type="entry name" value="MITOCHONDRIAL E3 UBIQUITIN PROTEIN LIGASE 1"/>
    <property type="match status" value="1"/>
</dbReference>